<dbReference type="AlphaFoldDB" id="A0A2T4CYH8"/>
<reference evidence="2" key="1">
    <citation type="submission" date="2018-03" db="EMBL/GenBank/DDBJ databases">
        <title>Cross-interface Injection: A General Nanoliter Liquid Handling Method Applied to Single Cells Genome Amplification Automated Nanoliter Liquid Handling Applied to Single Cell Multiple Displacement Amplification.</title>
        <authorList>
            <person name="Yun J."/>
            <person name="Xu P."/>
            <person name="Xu J."/>
            <person name="Dai X."/>
            <person name="Wang Y."/>
            <person name="Zheng X."/>
            <person name="Cao C."/>
            <person name="Yi Q."/>
            <person name="Zhu Y."/>
            <person name="Wang L."/>
            <person name="Dong Z."/>
            <person name="Huang Y."/>
            <person name="Huang L."/>
            <person name="Du W."/>
        </authorList>
    </citation>
    <scope>NUCLEOTIDE SEQUENCE [LARGE SCALE GENOMIC DNA]</scope>
    <source>
        <strain evidence="2">Z-D3-2</strain>
    </source>
</reference>
<proteinExistence type="predicted"/>
<evidence type="ECO:0000256" key="1">
    <source>
        <dbReference type="SAM" id="Phobius"/>
    </source>
</evidence>
<keyword evidence="1" id="KW-0812">Transmembrane</keyword>
<organism evidence="2">
    <name type="scientific">Pseudidiomarina aestuarii</name>
    <dbReference type="NCBI Taxonomy" id="624146"/>
    <lineage>
        <taxon>Bacteria</taxon>
        <taxon>Pseudomonadati</taxon>
        <taxon>Pseudomonadota</taxon>
        <taxon>Gammaproteobacteria</taxon>
        <taxon>Alteromonadales</taxon>
        <taxon>Idiomarinaceae</taxon>
        <taxon>Pseudidiomarina</taxon>
    </lineage>
</organism>
<protein>
    <submittedName>
        <fullName evidence="2">Uncharacterized protein</fullName>
    </submittedName>
</protein>
<feature type="transmembrane region" description="Helical" evidence="1">
    <location>
        <begin position="106"/>
        <end position="130"/>
    </location>
</feature>
<keyword evidence="1" id="KW-1133">Transmembrane helix</keyword>
<gene>
    <name evidence="2" type="ORF">C9940_01700</name>
</gene>
<keyword evidence="1" id="KW-0472">Membrane</keyword>
<feature type="transmembrane region" description="Helical" evidence="1">
    <location>
        <begin position="40"/>
        <end position="59"/>
    </location>
</feature>
<evidence type="ECO:0000313" key="2">
    <source>
        <dbReference type="EMBL" id="PTB86611.1"/>
    </source>
</evidence>
<feature type="transmembrane region" description="Helical" evidence="1">
    <location>
        <begin position="14"/>
        <end position="35"/>
    </location>
</feature>
<name>A0A2T4CYH8_9GAMM</name>
<feature type="transmembrane region" description="Helical" evidence="1">
    <location>
        <begin position="65"/>
        <end position="85"/>
    </location>
</feature>
<sequence>MSQGRLALFSPRQVGIATCLTTPLGGLSLIAINYVRIGQVAEAICTLFGGIVLLLILIITSDLAFSWIPGFIQFSVMVIAMHFLAEKLQGKIFTENLSIGGHKSGLLDLWFWSIFIPVSFCICMFGLIYISSR</sequence>
<accession>A0A2T4CYH8</accession>
<dbReference type="EMBL" id="PYVN01000010">
    <property type="protein sequence ID" value="PTB86611.1"/>
    <property type="molecule type" value="Genomic_DNA"/>
</dbReference>
<comment type="caution">
    <text evidence="2">The sequence shown here is derived from an EMBL/GenBank/DDBJ whole genome shotgun (WGS) entry which is preliminary data.</text>
</comment>